<name>A0A099KEY2_COLPS</name>
<dbReference type="AlphaFoldDB" id="A0A099KEY2"/>
<evidence type="ECO:0000259" key="1">
    <source>
        <dbReference type="PROSITE" id="PS51833"/>
    </source>
</evidence>
<dbReference type="InterPro" id="IPR052340">
    <property type="entry name" value="RNase_Y/CdgJ"/>
</dbReference>
<dbReference type="Gene3D" id="1.10.3210.10">
    <property type="entry name" value="Hypothetical protein af1432"/>
    <property type="match status" value="1"/>
</dbReference>
<dbReference type="PATRIC" id="fig|28229.4.peg.3096"/>
<evidence type="ECO:0000313" key="3">
    <source>
        <dbReference type="Proteomes" id="UP000029843"/>
    </source>
</evidence>
<sequence length="381" mass="43445">MQIFENNQTVATIYQRAISLSICKDFAEKQSGKVSMVDHQGSEQENRRRELLSVEVQAQQEKIIAEHGEEHFRKQTKQNFFNRLGTEINSDFDNKEHLYHYVLGIEDACPAILDILSARAASVNQIKDLAASLPWLTIDLISLVNKPQYRKRADVQVTDAKLALSYIGLDNLKLVMPTFTLKHWLPTSTAPYGLMKRKLWNDSLSIALASSVLAKEQGLDEFTAFTTGMLSNIGRLAVTRCYLTKFSEMHKKELRKAFEQKDKRLHNVLSKIETSEELLLEQLVMRSSQLSADLIEKMHFKRLPITEPIFDLAYAESIEKMHPIAQLVAKAKAYIAFRALAKEELIDAEESKKLLNTVNLTPTEIALLKKSDIDHIKLNFN</sequence>
<dbReference type="EMBL" id="JQED01000042">
    <property type="protein sequence ID" value="KGJ88865.1"/>
    <property type="molecule type" value="Genomic_DNA"/>
</dbReference>
<dbReference type="PANTHER" id="PTHR33525:SF4">
    <property type="entry name" value="CYCLIC DI-GMP PHOSPHODIESTERASE CDGJ"/>
    <property type="match status" value="1"/>
</dbReference>
<accession>A0A099KEY2</accession>
<reference evidence="2 3" key="1">
    <citation type="submission" date="2014-08" db="EMBL/GenBank/DDBJ databases">
        <title>Genomic and Phenotypic Diversity of Colwellia psychrerythraea strains from Disparate Marine Basins.</title>
        <authorList>
            <person name="Techtmann S.M."/>
            <person name="Stelling S.C."/>
            <person name="Utturkar S.M."/>
            <person name="Alshibli N."/>
            <person name="Harris A."/>
            <person name="Brown S.D."/>
            <person name="Hazen T.C."/>
        </authorList>
    </citation>
    <scope>NUCLEOTIDE SEQUENCE [LARGE SCALE GENOMIC DNA]</scope>
    <source>
        <strain evidence="2 3">ND2E</strain>
    </source>
</reference>
<dbReference type="InterPro" id="IPR013976">
    <property type="entry name" value="HDOD"/>
</dbReference>
<dbReference type="PANTHER" id="PTHR33525">
    <property type="match status" value="1"/>
</dbReference>
<feature type="domain" description="HDOD" evidence="1">
    <location>
        <begin position="102"/>
        <end position="304"/>
    </location>
</feature>
<dbReference type="PROSITE" id="PS51833">
    <property type="entry name" value="HDOD"/>
    <property type="match status" value="1"/>
</dbReference>
<proteinExistence type="predicted"/>
<dbReference type="Pfam" id="PF08668">
    <property type="entry name" value="HDOD"/>
    <property type="match status" value="1"/>
</dbReference>
<comment type="caution">
    <text evidence="2">The sequence shown here is derived from an EMBL/GenBank/DDBJ whole genome shotgun (WGS) entry which is preliminary data.</text>
</comment>
<evidence type="ECO:0000313" key="2">
    <source>
        <dbReference type="EMBL" id="KGJ88865.1"/>
    </source>
</evidence>
<organism evidence="2 3">
    <name type="scientific">Colwellia psychrerythraea</name>
    <name type="common">Vibrio psychroerythus</name>
    <dbReference type="NCBI Taxonomy" id="28229"/>
    <lineage>
        <taxon>Bacteria</taxon>
        <taxon>Pseudomonadati</taxon>
        <taxon>Pseudomonadota</taxon>
        <taxon>Gammaproteobacteria</taxon>
        <taxon>Alteromonadales</taxon>
        <taxon>Colwelliaceae</taxon>
        <taxon>Colwellia</taxon>
    </lineage>
</organism>
<dbReference type="RefSeq" id="WP_223303646.1">
    <property type="nucleotide sequence ID" value="NZ_JQED01000042.1"/>
</dbReference>
<gene>
    <name evidence="2" type="ORF">ND2E_0158</name>
</gene>
<protein>
    <submittedName>
        <fullName evidence="2">Putative signal transduction protein</fullName>
    </submittedName>
</protein>
<dbReference type="Proteomes" id="UP000029843">
    <property type="component" value="Unassembled WGS sequence"/>
</dbReference>
<dbReference type="SUPFAM" id="SSF109604">
    <property type="entry name" value="HD-domain/PDEase-like"/>
    <property type="match status" value="1"/>
</dbReference>